<proteinExistence type="predicted"/>
<protein>
    <recommendedName>
        <fullName evidence="2">Helix-turn-helix domain-containing protein</fullName>
    </recommendedName>
</protein>
<name>E6QQB1_9ZZZZ</name>
<evidence type="ECO:0000313" key="3">
    <source>
        <dbReference type="EMBL" id="CBI09432.1"/>
    </source>
</evidence>
<comment type="caution">
    <text evidence="3">The sequence shown here is derived from an EMBL/GenBank/DDBJ whole genome shotgun (WGS) entry which is preliminary data.</text>
</comment>
<sequence>MEKLLTPEVLGEMLGMSVQTVYNRRAQGLSLPPTVKLGRLLRFRQSDVQDWITSQIEIPAPIMAQPIPRRKGRPTKEEQVASRGK</sequence>
<dbReference type="InterPro" id="IPR041657">
    <property type="entry name" value="HTH_17"/>
</dbReference>
<dbReference type="SUPFAM" id="SSF46955">
    <property type="entry name" value="Putative DNA-binding domain"/>
    <property type="match status" value="1"/>
</dbReference>
<feature type="region of interest" description="Disordered" evidence="1">
    <location>
        <begin position="64"/>
        <end position="85"/>
    </location>
</feature>
<evidence type="ECO:0000256" key="1">
    <source>
        <dbReference type="SAM" id="MobiDB-lite"/>
    </source>
</evidence>
<accession>E6QQB1</accession>
<reference evidence="3" key="1">
    <citation type="submission" date="2009-10" db="EMBL/GenBank/DDBJ databases">
        <title>Diversity of trophic interactions inside an arsenic-rich microbial ecosystem.</title>
        <authorList>
            <person name="Bertin P.N."/>
            <person name="Heinrich-Salmeron A."/>
            <person name="Pelletier E."/>
            <person name="Goulhen-Chollet F."/>
            <person name="Arsene-Ploetze F."/>
            <person name="Gallien S."/>
            <person name="Calteau A."/>
            <person name="Vallenet D."/>
            <person name="Casiot C."/>
            <person name="Chane-Woon-Ming B."/>
            <person name="Giloteaux L."/>
            <person name="Barakat M."/>
            <person name="Bonnefoy V."/>
            <person name="Bruneel O."/>
            <person name="Chandler M."/>
            <person name="Cleiss J."/>
            <person name="Duran R."/>
            <person name="Elbaz-Poulichet F."/>
            <person name="Fonknechten N."/>
            <person name="Lauga B."/>
            <person name="Mornico D."/>
            <person name="Ortet P."/>
            <person name="Schaeffer C."/>
            <person name="Siguier P."/>
            <person name="Alexander Thil Smith A."/>
            <person name="Van Dorsselaer A."/>
            <person name="Weissenbach J."/>
            <person name="Medigue C."/>
            <person name="Le Paslier D."/>
        </authorList>
    </citation>
    <scope>NUCLEOTIDE SEQUENCE</scope>
</reference>
<evidence type="ECO:0000259" key="2">
    <source>
        <dbReference type="Pfam" id="PF12728"/>
    </source>
</evidence>
<dbReference type="AlphaFoldDB" id="E6QQB1"/>
<dbReference type="InterPro" id="IPR009061">
    <property type="entry name" value="DNA-bd_dom_put_sf"/>
</dbReference>
<dbReference type="EMBL" id="CABR01000031">
    <property type="protein sequence ID" value="CBI09432.1"/>
    <property type="molecule type" value="Genomic_DNA"/>
</dbReference>
<feature type="domain" description="Helix-turn-helix" evidence="2">
    <location>
        <begin position="4"/>
        <end position="55"/>
    </location>
</feature>
<dbReference type="Pfam" id="PF12728">
    <property type="entry name" value="HTH_17"/>
    <property type="match status" value="1"/>
</dbReference>
<dbReference type="Gene3D" id="1.10.238.160">
    <property type="match status" value="1"/>
</dbReference>
<gene>
    <name evidence="3" type="ORF">CARN7_0160</name>
</gene>
<feature type="compositionally biased region" description="Basic and acidic residues" evidence="1">
    <location>
        <begin position="74"/>
        <end position="85"/>
    </location>
</feature>
<organism evidence="3">
    <name type="scientific">mine drainage metagenome</name>
    <dbReference type="NCBI Taxonomy" id="410659"/>
    <lineage>
        <taxon>unclassified sequences</taxon>
        <taxon>metagenomes</taxon>
        <taxon>ecological metagenomes</taxon>
    </lineage>
</organism>